<dbReference type="AlphaFoldDB" id="A0AAW1A4F5"/>
<accession>A0AAW1A4F5</accession>
<evidence type="ECO:0000256" key="1">
    <source>
        <dbReference type="SAM" id="MobiDB-lite"/>
    </source>
</evidence>
<keyword evidence="3" id="KW-1185">Reference proteome</keyword>
<feature type="region of interest" description="Disordered" evidence="1">
    <location>
        <begin position="1"/>
        <end position="83"/>
    </location>
</feature>
<evidence type="ECO:0000313" key="3">
    <source>
        <dbReference type="Proteomes" id="UP001432146"/>
    </source>
</evidence>
<evidence type="ECO:0000313" key="2">
    <source>
        <dbReference type="EMBL" id="KAK9304804.1"/>
    </source>
</evidence>
<feature type="compositionally biased region" description="Basic and acidic residues" evidence="1">
    <location>
        <begin position="40"/>
        <end position="74"/>
    </location>
</feature>
<proteinExistence type="predicted"/>
<feature type="compositionally biased region" description="Basic and acidic residues" evidence="1">
    <location>
        <begin position="13"/>
        <end position="24"/>
    </location>
</feature>
<name>A0AAW1A4F5_9HYME</name>
<comment type="caution">
    <text evidence="2">The sequence shown here is derived from an EMBL/GenBank/DDBJ whole genome shotgun (WGS) entry which is preliminary data.</text>
</comment>
<protein>
    <submittedName>
        <fullName evidence="2">Uncharacterized protein</fullName>
    </submittedName>
</protein>
<gene>
    <name evidence="2" type="ORF">QLX08_004003</name>
</gene>
<dbReference type="EMBL" id="JAWNGG020000060">
    <property type="protein sequence ID" value="KAK9304804.1"/>
    <property type="molecule type" value="Genomic_DNA"/>
</dbReference>
<dbReference type="Proteomes" id="UP001432146">
    <property type="component" value="Unassembled WGS sequence"/>
</dbReference>
<organism evidence="2 3">
    <name type="scientific">Tetragonisca angustula</name>
    <dbReference type="NCBI Taxonomy" id="166442"/>
    <lineage>
        <taxon>Eukaryota</taxon>
        <taxon>Metazoa</taxon>
        <taxon>Ecdysozoa</taxon>
        <taxon>Arthropoda</taxon>
        <taxon>Hexapoda</taxon>
        <taxon>Insecta</taxon>
        <taxon>Pterygota</taxon>
        <taxon>Neoptera</taxon>
        <taxon>Endopterygota</taxon>
        <taxon>Hymenoptera</taxon>
        <taxon>Apocrita</taxon>
        <taxon>Aculeata</taxon>
        <taxon>Apoidea</taxon>
        <taxon>Anthophila</taxon>
        <taxon>Apidae</taxon>
        <taxon>Tetragonisca</taxon>
    </lineage>
</organism>
<sequence>MWRNLGKEKKHRGNDETGYKENKKGIRRGGTGGREEEDWIVERRMQGKEGTGEKETGKEKKNTERNTQEQEKNTKSCVRNGRK</sequence>
<reference evidence="2 3" key="1">
    <citation type="submission" date="2024-05" db="EMBL/GenBank/DDBJ databases">
        <title>The nuclear and mitochondrial genome assemblies of Tetragonisca angustula (Apidae: Meliponini), a tiny yet remarkable pollinator in the Neotropics.</title>
        <authorList>
            <person name="Ferrari R."/>
            <person name="Ricardo P.C."/>
            <person name="Dias F.C."/>
            <person name="Araujo N.S."/>
            <person name="Soares D.O."/>
            <person name="Zhou Q.-S."/>
            <person name="Zhu C.-D."/>
            <person name="Coutinho L."/>
            <person name="Airas M.C."/>
            <person name="Batista T.M."/>
        </authorList>
    </citation>
    <scope>NUCLEOTIDE SEQUENCE [LARGE SCALE GENOMIC DNA]</scope>
    <source>
        <strain evidence="2">ASF017062</strain>
        <tissue evidence="2">Abdomen</tissue>
    </source>
</reference>